<dbReference type="Gene3D" id="3.10.180.10">
    <property type="entry name" value="2,3-Dihydroxybiphenyl 1,2-Dioxygenase, domain 1"/>
    <property type="match status" value="1"/>
</dbReference>
<dbReference type="Proteomes" id="UP000024547">
    <property type="component" value="Unassembled WGS sequence"/>
</dbReference>
<evidence type="ECO:0000313" key="5">
    <source>
        <dbReference type="Proteomes" id="UP000263957"/>
    </source>
</evidence>
<gene>
    <name evidence="2" type="ORF">DD728_07675</name>
    <name evidence="3" type="ORF">HY36_04450</name>
</gene>
<evidence type="ECO:0000313" key="3">
    <source>
        <dbReference type="EMBL" id="KCZ61810.1"/>
    </source>
</evidence>
<proteinExistence type="predicted"/>
<organism evidence="3 4">
    <name type="scientific">Hyphomonas atlantica</name>
    <dbReference type="NCBI Taxonomy" id="1280948"/>
    <lineage>
        <taxon>Bacteria</taxon>
        <taxon>Pseudomonadati</taxon>
        <taxon>Pseudomonadota</taxon>
        <taxon>Alphaproteobacteria</taxon>
        <taxon>Hyphomonadales</taxon>
        <taxon>Hyphomonadaceae</taxon>
        <taxon>Hyphomonas</taxon>
    </lineage>
</organism>
<reference evidence="2 5" key="2">
    <citation type="journal article" date="2018" name="Nat. Biotechnol.">
        <title>A standardized bacterial taxonomy based on genome phylogeny substantially revises the tree of life.</title>
        <authorList>
            <person name="Parks D.H."/>
            <person name="Chuvochina M."/>
            <person name="Waite D.W."/>
            <person name="Rinke C."/>
            <person name="Skarshewski A."/>
            <person name="Chaumeil P.A."/>
            <person name="Hugenholtz P."/>
        </authorList>
    </citation>
    <scope>NUCLEOTIDE SEQUENCE [LARGE SCALE GENOMIC DNA]</scope>
    <source>
        <strain evidence="2">UBA10378</strain>
    </source>
</reference>
<dbReference type="InterPro" id="IPR037523">
    <property type="entry name" value="VOC_core"/>
</dbReference>
<dbReference type="eggNOG" id="COG0346">
    <property type="taxonomic scope" value="Bacteria"/>
</dbReference>
<evidence type="ECO:0000259" key="1">
    <source>
        <dbReference type="PROSITE" id="PS51819"/>
    </source>
</evidence>
<dbReference type="PATRIC" id="fig|1280948.3.peg.1721"/>
<evidence type="ECO:0000313" key="2">
    <source>
        <dbReference type="EMBL" id="HBQ48752.1"/>
    </source>
</evidence>
<keyword evidence="4" id="KW-1185">Reference proteome</keyword>
<dbReference type="EMBL" id="AWFH01000012">
    <property type="protein sequence ID" value="KCZ61810.1"/>
    <property type="molecule type" value="Genomic_DNA"/>
</dbReference>
<dbReference type="InterPro" id="IPR004360">
    <property type="entry name" value="Glyas_Fos-R_dOase_dom"/>
</dbReference>
<sequence>MAYHHLALAAKDMKATHAFYEGIMGFELVKVEVAPIMTGGWGKHFFYRMDGDDSRFIAFWELHDTEGSEDYVYDINAAAKLPPGTNHYSFSVDSKQELKDWKQKWLAAGLDVFEIDHNWCHSIYTRDPNGNSVEFCLTTGTFTETDRQRALDALSETEFTPSPPPAFMQLWNAKKVDSR</sequence>
<name>A0A059E2J3_9PROT</name>
<evidence type="ECO:0000313" key="4">
    <source>
        <dbReference type="Proteomes" id="UP000024547"/>
    </source>
</evidence>
<protein>
    <submittedName>
        <fullName evidence="2">VOC family protein</fullName>
    </submittedName>
</protein>
<dbReference type="EMBL" id="DOGS01000156">
    <property type="protein sequence ID" value="HBQ48752.1"/>
    <property type="molecule type" value="Genomic_DNA"/>
</dbReference>
<dbReference type="PROSITE" id="PS51819">
    <property type="entry name" value="VOC"/>
    <property type="match status" value="1"/>
</dbReference>
<reference evidence="3 4" key="1">
    <citation type="journal article" date="2014" name="Antonie Van Leeuwenhoek">
        <title>Hyphomonas beringensis sp. nov. and Hyphomonas chukchiensis sp. nov., isolated from surface seawater of the Bering Sea and Chukchi Sea.</title>
        <authorList>
            <person name="Li C."/>
            <person name="Lai Q."/>
            <person name="Li G."/>
            <person name="Dong C."/>
            <person name="Wang J."/>
            <person name="Liao Y."/>
            <person name="Shao Z."/>
        </authorList>
    </citation>
    <scope>NUCLEOTIDE SEQUENCE [LARGE SCALE GENOMIC DNA]</scope>
    <source>
        <strain evidence="3 4">22II1-22F38</strain>
    </source>
</reference>
<comment type="caution">
    <text evidence="3">The sequence shown here is derived from an EMBL/GenBank/DDBJ whole genome shotgun (WGS) entry which is preliminary data.</text>
</comment>
<dbReference type="InterPro" id="IPR029068">
    <property type="entry name" value="Glyas_Bleomycin-R_OHBP_Dase"/>
</dbReference>
<dbReference type="AlphaFoldDB" id="A0A059E2J3"/>
<dbReference type="RefSeq" id="WP_035551065.1">
    <property type="nucleotide sequence ID" value="NZ_AWFH01000012.1"/>
</dbReference>
<dbReference type="STRING" id="1280948.HY36_04450"/>
<dbReference type="Proteomes" id="UP000263957">
    <property type="component" value="Unassembled WGS sequence"/>
</dbReference>
<dbReference type="Pfam" id="PF00903">
    <property type="entry name" value="Glyoxalase"/>
    <property type="match status" value="1"/>
</dbReference>
<dbReference type="OrthoDB" id="9812656at2"/>
<dbReference type="CDD" id="cd06587">
    <property type="entry name" value="VOC"/>
    <property type="match status" value="1"/>
</dbReference>
<dbReference type="SUPFAM" id="SSF54593">
    <property type="entry name" value="Glyoxalase/Bleomycin resistance protein/Dihydroxybiphenyl dioxygenase"/>
    <property type="match status" value="1"/>
</dbReference>
<accession>A0A059E2J3</accession>
<feature type="domain" description="VOC" evidence="1">
    <location>
        <begin position="2"/>
        <end position="138"/>
    </location>
</feature>